<proteinExistence type="predicted"/>
<sequence>MAPKRKSDEFFEGDDGDEYNPKRVALADKDDNAVPVAAPAKKKASKKAEKVTYASWRDVPIEGEDEGDIQIYDDCNDIRRKIRALQKTPGFKITHWLSDIGGINSNSFGRFMKATGPMGGAENGTYEAAYKYFEKVRIMEGKKKTPKRLEAESEHPGGRDPRDSRRKVWVFAGR</sequence>
<dbReference type="Pfam" id="PF24852">
    <property type="entry name" value="DUF7726"/>
    <property type="match status" value="1"/>
</dbReference>
<dbReference type="PANTHER" id="PTHR42339:SF1">
    <property type="entry name" value="HISTONE H1"/>
    <property type="match status" value="1"/>
</dbReference>
<dbReference type="OrthoDB" id="2592504at2759"/>
<name>A0A165HTR2_EXIGL</name>
<evidence type="ECO:0000313" key="4">
    <source>
        <dbReference type="Proteomes" id="UP000077266"/>
    </source>
</evidence>
<feature type="region of interest" description="Disordered" evidence="1">
    <location>
        <begin position="1"/>
        <end position="31"/>
    </location>
</feature>
<dbReference type="Proteomes" id="UP000077266">
    <property type="component" value="Unassembled WGS sequence"/>
</dbReference>
<evidence type="ECO:0000256" key="1">
    <source>
        <dbReference type="SAM" id="MobiDB-lite"/>
    </source>
</evidence>
<feature type="compositionally biased region" description="Basic and acidic residues" evidence="1">
    <location>
        <begin position="19"/>
        <end position="31"/>
    </location>
</feature>
<evidence type="ECO:0000259" key="2">
    <source>
        <dbReference type="Pfam" id="PF24852"/>
    </source>
</evidence>
<dbReference type="PANTHER" id="PTHR42339">
    <property type="entry name" value="HISTONE H1"/>
    <property type="match status" value="1"/>
</dbReference>
<protein>
    <recommendedName>
        <fullName evidence="2">DUF7726 domain-containing protein</fullName>
    </recommendedName>
</protein>
<keyword evidence="4" id="KW-1185">Reference proteome</keyword>
<feature type="domain" description="DUF7726" evidence="2">
    <location>
        <begin position="70"/>
        <end position="143"/>
    </location>
</feature>
<organism evidence="3 4">
    <name type="scientific">Exidia glandulosa HHB12029</name>
    <dbReference type="NCBI Taxonomy" id="1314781"/>
    <lineage>
        <taxon>Eukaryota</taxon>
        <taxon>Fungi</taxon>
        <taxon>Dikarya</taxon>
        <taxon>Basidiomycota</taxon>
        <taxon>Agaricomycotina</taxon>
        <taxon>Agaricomycetes</taxon>
        <taxon>Auriculariales</taxon>
        <taxon>Exidiaceae</taxon>
        <taxon>Exidia</taxon>
    </lineage>
</organism>
<evidence type="ECO:0000313" key="3">
    <source>
        <dbReference type="EMBL" id="KZV92450.1"/>
    </source>
</evidence>
<feature type="compositionally biased region" description="Basic and acidic residues" evidence="1">
    <location>
        <begin position="143"/>
        <end position="163"/>
    </location>
</feature>
<dbReference type="InParanoid" id="A0A165HTR2"/>
<dbReference type="AlphaFoldDB" id="A0A165HTR2"/>
<accession>A0A165HTR2</accession>
<feature type="region of interest" description="Disordered" evidence="1">
    <location>
        <begin position="143"/>
        <end position="174"/>
    </location>
</feature>
<dbReference type="InterPro" id="IPR056143">
    <property type="entry name" value="DUF7726"/>
</dbReference>
<dbReference type="EMBL" id="KV426008">
    <property type="protein sequence ID" value="KZV92450.1"/>
    <property type="molecule type" value="Genomic_DNA"/>
</dbReference>
<reference evidence="3 4" key="1">
    <citation type="journal article" date="2016" name="Mol. Biol. Evol.">
        <title>Comparative Genomics of Early-Diverging Mushroom-Forming Fungi Provides Insights into the Origins of Lignocellulose Decay Capabilities.</title>
        <authorList>
            <person name="Nagy L.G."/>
            <person name="Riley R."/>
            <person name="Tritt A."/>
            <person name="Adam C."/>
            <person name="Daum C."/>
            <person name="Floudas D."/>
            <person name="Sun H."/>
            <person name="Yadav J.S."/>
            <person name="Pangilinan J."/>
            <person name="Larsson K.H."/>
            <person name="Matsuura K."/>
            <person name="Barry K."/>
            <person name="Labutti K."/>
            <person name="Kuo R."/>
            <person name="Ohm R.A."/>
            <person name="Bhattacharya S.S."/>
            <person name="Shirouzu T."/>
            <person name="Yoshinaga Y."/>
            <person name="Martin F.M."/>
            <person name="Grigoriev I.V."/>
            <person name="Hibbett D.S."/>
        </authorList>
    </citation>
    <scope>NUCLEOTIDE SEQUENCE [LARGE SCALE GENOMIC DNA]</scope>
    <source>
        <strain evidence="3 4">HHB12029</strain>
    </source>
</reference>
<gene>
    <name evidence="3" type="ORF">EXIGLDRAFT_718330</name>
</gene>